<dbReference type="SMART" id="SM00822">
    <property type="entry name" value="PKS_KR"/>
    <property type="match status" value="1"/>
</dbReference>
<dbReference type="Gene3D" id="3.40.50.720">
    <property type="entry name" value="NAD(P)-binding Rossmann-like Domain"/>
    <property type="match status" value="1"/>
</dbReference>
<dbReference type="InterPro" id="IPR020904">
    <property type="entry name" value="Sc_DH/Rdtase_CS"/>
</dbReference>
<dbReference type="InterPro" id="IPR036291">
    <property type="entry name" value="NAD(P)-bd_dom_sf"/>
</dbReference>
<dbReference type="EMBL" id="JABURA010000002">
    <property type="protein sequence ID" value="NUB93613.1"/>
    <property type="molecule type" value="Genomic_DNA"/>
</dbReference>
<keyword evidence="2" id="KW-0560">Oxidoreductase</keyword>
<sequence length="254" mass="26740">MDDSTVIVTGSSKGIGKALAERFAAEGANVVVNSRDGARAEAVAEEIVADGGTAAGIEADVSDRDEVQALVDGAVDEFGSLDVMVNNAGNTVIAPALEMDPDDWRNVIEVNLTGVFFGMQAAGQRMVEQGTGGQIVNVSSMIGQQGFAQRAPYCASKAGVDNLTRVFATELAEHDIQVNALAPGFIRTDITEQTQDAAGYTDEDVHRRAPLGRFGTMEEVANCVRFLAAGDHYITGEVLRADGGWMADAWGPDE</sequence>
<comment type="similarity">
    <text evidence="1">Belongs to the short-chain dehydrogenases/reductases (SDR) family.</text>
</comment>
<dbReference type="Pfam" id="PF13561">
    <property type="entry name" value="adh_short_C2"/>
    <property type="match status" value="1"/>
</dbReference>
<protein>
    <submittedName>
        <fullName evidence="4">SDR family oxidoreductase</fullName>
    </submittedName>
</protein>
<proteinExistence type="inferred from homology"/>
<reference evidence="4" key="1">
    <citation type="submission" date="2020-06" db="EMBL/GenBank/DDBJ databases">
        <title>Haloterrigena sp. nov., an extremely halophilic archaeon isolated from a saline sediment.</title>
        <authorList>
            <person name="Liu B.-B."/>
        </authorList>
    </citation>
    <scope>NUCLEOTIDE SEQUENCE</scope>
    <source>
        <strain evidence="4">SYSU A121-1</strain>
    </source>
</reference>
<dbReference type="SUPFAM" id="SSF51735">
    <property type="entry name" value="NAD(P)-binding Rossmann-fold domains"/>
    <property type="match status" value="1"/>
</dbReference>
<evidence type="ECO:0000259" key="3">
    <source>
        <dbReference type="SMART" id="SM00822"/>
    </source>
</evidence>
<dbReference type="InterPro" id="IPR002347">
    <property type="entry name" value="SDR_fam"/>
</dbReference>
<dbReference type="OrthoDB" id="281764at2157"/>
<dbReference type="RefSeq" id="WP_174703258.1">
    <property type="nucleotide sequence ID" value="NZ_JABURA010000002.1"/>
</dbReference>
<dbReference type="PANTHER" id="PTHR42760">
    <property type="entry name" value="SHORT-CHAIN DEHYDROGENASES/REDUCTASES FAMILY MEMBER"/>
    <property type="match status" value="1"/>
</dbReference>
<dbReference type="InterPro" id="IPR057326">
    <property type="entry name" value="KR_dom"/>
</dbReference>
<gene>
    <name evidence="4" type="ORF">HT576_21765</name>
</gene>
<dbReference type="Proteomes" id="UP000728647">
    <property type="component" value="Unassembled WGS sequence"/>
</dbReference>
<dbReference type="PROSITE" id="PS00061">
    <property type="entry name" value="ADH_SHORT"/>
    <property type="match status" value="1"/>
</dbReference>
<evidence type="ECO:0000256" key="2">
    <source>
        <dbReference type="ARBA" id="ARBA00023002"/>
    </source>
</evidence>
<dbReference type="PRINTS" id="PR00081">
    <property type="entry name" value="GDHRDH"/>
</dbReference>
<comment type="caution">
    <text evidence="4">The sequence shown here is derived from an EMBL/GenBank/DDBJ whole genome shotgun (WGS) entry which is preliminary data.</text>
</comment>
<dbReference type="GO" id="GO:0016616">
    <property type="term" value="F:oxidoreductase activity, acting on the CH-OH group of donors, NAD or NADP as acceptor"/>
    <property type="evidence" value="ECO:0007669"/>
    <property type="project" value="TreeGrafter"/>
</dbReference>
<dbReference type="AlphaFoldDB" id="A0A8J8KGN3"/>
<evidence type="ECO:0000256" key="1">
    <source>
        <dbReference type="ARBA" id="ARBA00006484"/>
    </source>
</evidence>
<evidence type="ECO:0000313" key="5">
    <source>
        <dbReference type="Proteomes" id="UP000728647"/>
    </source>
</evidence>
<dbReference type="PRINTS" id="PR00080">
    <property type="entry name" value="SDRFAMILY"/>
</dbReference>
<accession>A0A8J8KGN3</accession>
<organism evidence="4 5">
    <name type="scientific">Haloterrigena gelatinilytica</name>
    <dbReference type="NCBI Taxonomy" id="2741724"/>
    <lineage>
        <taxon>Archaea</taxon>
        <taxon>Methanobacteriati</taxon>
        <taxon>Methanobacteriota</taxon>
        <taxon>Stenosarchaea group</taxon>
        <taxon>Halobacteria</taxon>
        <taxon>Halobacteriales</taxon>
        <taxon>Natrialbaceae</taxon>
        <taxon>Haloterrigena</taxon>
    </lineage>
</organism>
<dbReference type="FunFam" id="3.40.50.720:FF:000084">
    <property type="entry name" value="Short-chain dehydrogenase reductase"/>
    <property type="match status" value="1"/>
</dbReference>
<evidence type="ECO:0000313" key="4">
    <source>
        <dbReference type="EMBL" id="NUB93613.1"/>
    </source>
</evidence>
<name>A0A8J8KGN3_9EURY</name>
<dbReference type="PANTHER" id="PTHR42760:SF133">
    <property type="entry name" value="3-OXOACYL-[ACYL-CARRIER-PROTEIN] REDUCTASE"/>
    <property type="match status" value="1"/>
</dbReference>
<dbReference type="GO" id="GO:0006633">
    <property type="term" value="P:fatty acid biosynthetic process"/>
    <property type="evidence" value="ECO:0007669"/>
    <property type="project" value="TreeGrafter"/>
</dbReference>
<feature type="domain" description="Ketoreductase" evidence="3">
    <location>
        <begin position="4"/>
        <end position="184"/>
    </location>
</feature>
<dbReference type="NCBIfam" id="NF005559">
    <property type="entry name" value="PRK07231.1"/>
    <property type="match status" value="1"/>
</dbReference>
<dbReference type="GO" id="GO:0048038">
    <property type="term" value="F:quinone binding"/>
    <property type="evidence" value="ECO:0007669"/>
    <property type="project" value="TreeGrafter"/>
</dbReference>